<dbReference type="AlphaFoldDB" id="A0A843X7N2"/>
<reference evidence="2" key="1">
    <citation type="submission" date="2017-07" db="EMBL/GenBank/DDBJ databases">
        <title>Taro Niue Genome Assembly and Annotation.</title>
        <authorList>
            <person name="Atibalentja N."/>
            <person name="Keating K."/>
            <person name="Fields C.J."/>
        </authorList>
    </citation>
    <scope>NUCLEOTIDE SEQUENCE</scope>
    <source>
        <strain evidence="2">Niue_2</strain>
        <tissue evidence="2">Leaf</tissue>
    </source>
</reference>
<gene>
    <name evidence="2" type="ORF">Taro_048090</name>
</gene>
<protein>
    <submittedName>
        <fullName evidence="2">Uncharacterized protein</fullName>
    </submittedName>
</protein>
<organism evidence="2 3">
    <name type="scientific">Colocasia esculenta</name>
    <name type="common">Wild taro</name>
    <name type="synonym">Arum esculentum</name>
    <dbReference type="NCBI Taxonomy" id="4460"/>
    <lineage>
        <taxon>Eukaryota</taxon>
        <taxon>Viridiplantae</taxon>
        <taxon>Streptophyta</taxon>
        <taxon>Embryophyta</taxon>
        <taxon>Tracheophyta</taxon>
        <taxon>Spermatophyta</taxon>
        <taxon>Magnoliopsida</taxon>
        <taxon>Liliopsida</taxon>
        <taxon>Araceae</taxon>
        <taxon>Aroideae</taxon>
        <taxon>Colocasieae</taxon>
        <taxon>Colocasia</taxon>
    </lineage>
</organism>
<comment type="caution">
    <text evidence="2">The sequence shown here is derived from an EMBL/GenBank/DDBJ whole genome shotgun (WGS) entry which is preliminary data.</text>
</comment>
<sequence>MQTQVTDALQAQLSQTLSQVISEALSQVNIPPQTTPLILAQAPHVPSSGDMGGDEHEDEYGD</sequence>
<proteinExistence type="predicted"/>
<name>A0A843X7N2_COLES</name>
<dbReference type="EMBL" id="NMUH01006392">
    <property type="protein sequence ID" value="MQM15154.1"/>
    <property type="molecule type" value="Genomic_DNA"/>
</dbReference>
<dbReference type="Proteomes" id="UP000652761">
    <property type="component" value="Unassembled WGS sequence"/>
</dbReference>
<evidence type="ECO:0000256" key="1">
    <source>
        <dbReference type="SAM" id="MobiDB-lite"/>
    </source>
</evidence>
<accession>A0A843X7N2</accession>
<evidence type="ECO:0000313" key="2">
    <source>
        <dbReference type="EMBL" id="MQM15154.1"/>
    </source>
</evidence>
<feature type="region of interest" description="Disordered" evidence="1">
    <location>
        <begin position="42"/>
        <end position="62"/>
    </location>
</feature>
<keyword evidence="3" id="KW-1185">Reference proteome</keyword>
<evidence type="ECO:0000313" key="3">
    <source>
        <dbReference type="Proteomes" id="UP000652761"/>
    </source>
</evidence>